<protein>
    <submittedName>
        <fullName evidence="1">Uncharacterized protein</fullName>
    </submittedName>
</protein>
<dbReference type="InterPro" id="IPR049215">
    <property type="entry name" value="DUF6809"/>
</dbReference>
<evidence type="ECO:0000313" key="1">
    <source>
        <dbReference type="EMBL" id="ENZ41867.1"/>
    </source>
</evidence>
<organism evidence="1 2">
    <name type="scientific">Enterocloster bolteae 90B8</name>
    <dbReference type="NCBI Taxonomy" id="997897"/>
    <lineage>
        <taxon>Bacteria</taxon>
        <taxon>Bacillati</taxon>
        <taxon>Bacillota</taxon>
        <taxon>Clostridia</taxon>
        <taxon>Lachnospirales</taxon>
        <taxon>Lachnospiraceae</taxon>
        <taxon>Enterocloster</taxon>
    </lineage>
</organism>
<sequence>MISVSQPCNAFVDDQLHVNAVTEKRTSHHQYLCEQVEKLQTELEKRLNDEDKALLQKLADTYFDESCCDAHNNFVRGYRLGVLMTMEVFEGQDSFLENDE</sequence>
<evidence type="ECO:0000313" key="2">
    <source>
        <dbReference type="Proteomes" id="UP000013041"/>
    </source>
</evidence>
<dbReference type="Pfam" id="PF20648">
    <property type="entry name" value="DUF6809"/>
    <property type="match status" value="1"/>
</dbReference>
<dbReference type="Proteomes" id="UP000013041">
    <property type="component" value="Unassembled WGS sequence"/>
</dbReference>
<dbReference type="AlphaFoldDB" id="R0BC56"/>
<gene>
    <name evidence="1" type="ORF">HMPREF1097_01243</name>
</gene>
<accession>R0BC56</accession>
<dbReference type="RefSeq" id="WP_002571514.1">
    <property type="nucleotide sequence ID" value="NZ_KB851149.1"/>
</dbReference>
<proteinExistence type="predicted"/>
<dbReference type="HOGENOM" id="CLU_157174_1_0_9"/>
<comment type="caution">
    <text evidence="1">The sequence shown here is derived from an EMBL/GenBank/DDBJ whole genome shotgun (WGS) entry which is preliminary data.</text>
</comment>
<dbReference type="EMBL" id="AGYG01000009">
    <property type="protein sequence ID" value="ENZ41867.1"/>
    <property type="molecule type" value="Genomic_DNA"/>
</dbReference>
<reference evidence="1 2" key="1">
    <citation type="submission" date="2013-01" db="EMBL/GenBank/DDBJ databases">
        <title>The Genome Sequence of Clostridium bolteae 90B8.</title>
        <authorList>
            <consortium name="The Broad Institute Genome Sequencing Platform"/>
            <person name="Earl A."/>
            <person name="Ward D."/>
            <person name="Feldgarden M."/>
            <person name="Gevers D."/>
            <person name="Courvalin P."/>
            <person name="Lambert T."/>
            <person name="Walker B."/>
            <person name="Young S.K."/>
            <person name="Zeng Q."/>
            <person name="Gargeya S."/>
            <person name="Fitzgerald M."/>
            <person name="Haas B."/>
            <person name="Abouelleil A."/>
            <person name="Alvarado L."/>
            <person name="Arachchi H.M."/>
            <person name="Berlin A.M."/>
            <person name="Chapman S.B."/>
            <person name="Dewar J."/>
            <person name="Goldberg J."/>
            <person name="Griggs A."/>
            <person name="Gujja S."/>
            <person name="Hansen M."/>
            <person name="Howarth C."/>
            <person name="Imamovic A."/>
            <person name="Larimer J."/>
            <person name="McCowan C."/>
            <person name="Murphy C."/>
            <person name="Neiman D."/>
            <person name="Pearson M."/>
            <person name="Priest M."/>
            <person name="Roberts A."/>
            <person name="Saif S."/>
            <person name="Shea T."/>
            <person name="Sisk P."/>
            <person name="Sykes S."/>
            <person name="Wortman J."/>
            <person name="Nusbaum C."/>
            <person name="Birren B."/>
        </authorList>
    </citation>
    <scope>NUCLEOTIDE SEQUENCE [LARGE SCALE GENOMIC DNA]</scope>
    <source>
        <strain evidence="1 2">90B8</strain>
    </source>
</reference>
<name>R0BC56_9FIRM</name>